<dbReference type="Gene3D" id="3.30.1600.10">
    <property type="entry name" value="SIR2/SIRT2 'Small Domain"/>
    <property type="match status" value="1"/>
</dbReference>
<evidence type="ECO:0000313" key="6">
    <source>
        <dbReference type="EMBL" id="MBT9282387.1"/>
    </source>
</evidence>
<evidence type="ECO:0000256" key="4">
    <source>
        <dbReference type="PROSITE-ProRule" id="PRU00236"/>
    </source>
</evidence>
<dbReference type="InterPro" id="IPR029035">
    <property type="entry name" value="DHS-like_NAD/FAD-binding_dom"/>
</dbReference>
<accession>A0A132N6B2</accession>
<keyword evidence="4" id="KW-0479">Metal-binding</keyword>
<feature type="binding site" evidence="4">
    <location>
        <position position="153"/>
    </location>
    <ligand>
        <name>Zn(2+)</name>
        <dbReference type="ChEBI" id="CHEBI:29105"/>
    </ligand>
</feature>
<dbReference type="EC" id="2.3.1.286" evidence="1"/>
<reference evidence="8 10" key="2">
    <citation type="submission" date="2017-08" db="EMBL/GenBank/DDBJ databases">
        <title>Burning lignite coal seam in the remote Altai Mountains harbors a hydrogen-driven thermophilic microbial community.</title>
        <authorList>
            <person name="Kadnikov V.V."/>
            <person name="Mardanov A.V."/>
            <person name="Ivasenko D."/>
            <person name="Beletsky A.V."/>
            <person name="Karnachuk O.V."/>
            <person name="Ravin N.V."/>
        </authorList>
    </citation>
    <scope>NUCLEOTIDE SEQUENCE [LARGE SCALE GENOMIC DNA]</scope>
    <source>
        <strain evidence="8">AL33</strain>
    </source>
</reference>
<dbReference type="EMBL" id="PEBV01000007">
    <property type="protein sequence ID" value="PTQ54032.1"/>
    <property type="molecule type" value="Genomic_DNA"/>
</dbReference>
<feature type="binding site" evidence="4">
    <location>
        <position position="156"/>
    </location>
    <ligand>
        <name>Zn(2+)</name>
        <dbReference type="ChEBI" id="CHEBI:29105"/>
    </ligand>
</feature>
<reference evidence="7 9" key="1">
    <citation type="submission" date="2015-09" db="EMBL/GenBank/DDBJ databases">
        <title>Draft genome sequence of Hydrogenibacillus schlegelii DSM 2000.</title>
        <authorList>
            <person name="Hemp J."/>
        </authorList>
    </citation>
    <scope>NUCLEOTIDE SEQUENCE [LARGE SCALE GENOMIC DNA]</scope>
    <source>
        <strain evidence="7 9">MA 48</strain>
    </source>
</reference>
<feature type="active site" description="Proton acceptor" evidence="4">
    <location>
        <position position="128"/>
    </location>
</feature>
<dbReference type="Pfam" id="PF02146">
    <property type="entry name" value="SIR2"/>
    <property type="match status" value="1"/>
</dbReference>
<evidence type="ECO:0000313" key="7">
    <source>
        <dbReference type="EMBL" id="OAR05520.1"/>
    </source>
</evidence>
<dbReference type="EMBL" id="JXBB01000001">
    <property type="protein sequence ID" value="OAR05520.1"/>
    <property type="molecule type" value="Genomic_DNA"/>
</dbReference>
<dbReference type="InterPro" id="IPR026591">
    <property type="entry name" value="Sirtuin_cat_small_dom_sf"/>
</dbReference>
<gene>
    <name evidence="8" type="ORF">HSCHL_0886</name>
    <name evidence="6" type="ORF">KM312_07000</name>
    <name evidence="7" type="ORF">SA87_11600</name>
</gene>
<dbReference type="Proteomes" id="UP000243024">
    <property type="component" value="Unassembled WGS sequence"/>
</dbReference>
<dbReference type="PANTHER" id="PTHR11085:SF10">
    <property type="entry name" value="NAD-DEPENDENT PROTEIN DEACYLASE SIRTUIN-5, MITOCHONDRIAL-RELATED"/>
    <property type="match status" value="1"/>
</dbReference>
<feature type="binding site" evidence="4">
    <location>
        <position position="136"/>
    </location>
    <ligand>
        <name>Zn(2+)</name>
        <dbReference type="ChEBI" id="CHEBI:29105"/>
    </ligand>
</feature>
<sequence>MPAAAGIAEAAERLAEWLVRTREAGRPAVVLTGAGASTESGLPDFRSAGGLWREVPEKLASVETLLDDPDAFYDFYDRRLKGLRGARPNRVHEVLARWETEGWIQAVLTQNVDGLHQAAGSRNVVELHGSLSRVRCHVCGRLYPPEALEERRCPACGGPLRPDIVLFGEFLPEEAWRSAEAWTEAAHLFLVVGSSLTVYPVAGLPERHARRGRPLVIVNRDPTPLDDRAALVVRETAGEVLAAADRILQSR</sequence>
<dbReference type="InterPro" id="IPR026590">
    <property type="entry name" value="Ssirtuin_cat_dom"/>
</dbReference>
<evidence type="ECO:0000259" key="5">
    <source>
        <dbReference type="PROSITE" id="PS50305"/>
    </source>
</evidence>
<dbReference type="GO" id="GO:0046872">
    <property type="term" value="F:metal ion binding"/>
    <property type="evidence" value="ECO:0007669"/>
    <property type="project" value="UniProtKB-KW"/>
</dbReference>
<keyword evidence="9" id="KW-1185">Reference proteome</keyword>
<evidence type="ECO:0000256" key="2">
    <source>
        <dbReference type="ARBA" id="ARBA00022679"/>
    </source>
</evidence>
<dbReference type="InterPro" id="IPR003000">
    <property type="entry name" value="Sirtuin"/>
</dbReference>
<dbReference type="EMBL" id="JAHHQF010000055">
    <property type="protein sequence ID" value="MBT9282387.1"/>
    <property type="molecule type" value="Genomic_DNA"/>
</dbReference>
<dbReference type="PROSITE" id="PS50305">
    <property type="entry name" value="SIRTUIN"/>
    <property type="match status" value="1"/>
</dbReference>
<dbReference type="STRING" id="1484.SA87_11600"/>
<evidence type="ECO:0000313" key="9">
    <source>
        <dbReference type="Proteomes" id="UP000243024"/>
    </source>
</evidence>
<dbReference type="SUPFAM" id="SSF52467">
    <property type="entry name" value="DHS-like NAD/FAD-binding domain"/>
    <property type="match status" value="1"/>
</dbReference>
<dbReference type="Gene3D" id="3.40.50.1220">
    <property type="entry name" value="TPP-binding domain"/>
    <property type="match status" value="1"/>
</dbReference>
<dbReference type="NCBIfam" id="NF001753">
    <property type="entry name" value="PRK00481.1-3"/>
    <property type="match status" value="1"/>
</dbReference>
<dbReference type="GO" id="GO:0017136">
    <property type="term" value="F:histone deacetylase activity, NAD-dependent"/>
    <property type="evidence" value="ECO:0007669"/>
    <property type="project" value="TreeGrafter"/>
</dbReference>
<keyword evidence="2" id="KW-0808">Transferase</keyword>
<keyword evidence="3" id="KW-0520">NAD</keyword>
<keyword evidence="4" id="KW-0862">Zinc</keyword>
<dbReference type="GO" id="GO:0070403">
    <property type="term" value="F:NAD+ binding"/>
    <property type="evidence" value="ECO:0007669"/>
    <property type="project" value="InterPro"/>
</dbReference>
<dbReference type="InterPro" id="IPR050134">
    <property type="entry name" value="NAD-dep_sirtuin_deacylases"/>
</dbReference>
<protein>
    <recommendedName>
        <fullName evidence="1">protein acetyllysine N-acetyltransferase</fullName>
        <ecNumber evidence="1">2.3.1.286</ecNumber>
    </recommendedName>
</protein>
<dbReference type="PANTHER" id="PTHR11085">
    <property type="entry name" value="NAD-DEPENDENT PROTEIN DEACYLASE SIRTUIN-5, MITOCHONDRIAL-RELATED"/>
    <property type="match status" value="1"/>
</dbReference>
<organism evidence="8 10">
    <name type="scientific">Hydrogenibacillus schlegelii</name>
    <name type="common">Bacillus schlegelii</name>
    <dbReference type="NCBI Taxonomy" id="1484"/>
    <lineage>
        <taxon>Bacteria</taxon>
        <taxon>Bacillati</taxon>
        <taxon>Bacillota</taxon>
        <taxon>Bacilli</taxon>
        <taxon>Bacillales</taxon>
        <taxon>Bacillales Family X. Incertae Sedis</taxon>
        <taxon>Hydrogenibacillus</taxon>
    </lineage>
</organism>
<evidence type="ECO:0000313" key="10">
    <source>
        <dbReference type="Proteomes" id="UP000244180"/>
    </source>
</evidence>
<dbReference type="OrthoDB" id="9800582at2"/>
<feature type="binding site" evidence="4">
    <location>
        <position position="139"/>
    </location>
    <ligand>
        <name>Zn(2+)</name>
        <dbReference type="ChEBI" id="CHEBI:29105"/>
    </ligand>
</feature>
<evidence type="ECO:0000313" key="8">
    <source>
        <dbReference type="EMBL" id="PTQ54032.1"/>
    </source>
</evidence>
<name>A0A132N6B2_HYDSH</name>
<evidence type="ECO:0000256" key="1">
    <source>
        <dbReference type="ARBA" id="ARBA00012928"/>
    </source>
</evidence>
<dbReference type="Proteomes" id="UP000244180">
    <property type="component" value="Unassembled WGS sequence"/>
</dbReference>
<feature type="domain" description="Deacetylase sirtuin-type" evidence="5">
    <location>
        <begin position="4"/>
        <end position="251"/>
    </location>
</feature>
<dbReference type="Proteomes" id="UP000748108">
    <property type="component" value="Unassembled WGS sequence"/>
</dbReference>
<proteinExistence type="predicted"/>
<dbReference type="AlphaFoldDB" id="A0A132N6B2"/>
<reference evidence="6" key="3">
    <citation type="journal article" date="2021" name="Microbiology">
        <title>Metagenomic Analysis of the Microbial Community in the Underground Coal Fire Area (Kemerovo Region, Russia) Revealed Predominance of Thermophilic Members of the Phyla Deinococcus-thermus, Aquificae, and Firmicutes.</title>
        <authorList>
            <person name="Kadnikov V."/>
            <person name="Mardanov A.V."/>
            <person name="Beletsky A.V."/>
            <person name="Karnachuk O.V."/>
            <person name="Ravin N.V."/>
        </authorList>
    </citation>
    <scope>NUCLEOTIDE SEQUENCE</scope>
    <source>
        <strain evidence="6">RBS10-49</strain>
    </source>
</reference>
<comment type="caution">
    <text evidence="8">The sequence shown here is derived from an EMBL/GenBank/DDBJ whole genome shotgun (WGS) entry which is preliminary data.</text>
</comment>
<evidence type="ECO:0000256" key="3">
    <source>
        <dbReference type="ARBA" id="ARBA00023027"/>
    </source>
</evidence>
<dbReference type="RefSeq" id="WP_066197715.1">
    <property type="nucleotide sequence ID" value="NZ_CBCSAS010000003.1"/>
</dbReference>